<dbReference type="InterPro" id="IPR011042">
    <property type="entry name" value="6-blade_b-propeller_TolB-like"/>
</dbReference>
<dbReference type="OrthoDB" id="9770043at2"/>
<accession>A0A3N1M2F2</accession>
<dbReference type="Proteomes" id="UP000278222">
    <property type="component" value="Unassembled WGS sequence"/>
</dbReference>
<dbReference type="AlphaFoldDB" id="A0A3N1M2F2"/>
<dbReference type="InterPro" id="IPR012938">
    <property type="entry name" value="Glc/Sorbosone_DH"/>
</dbReference>
<sequence length="385" mass="40533">MKFRLPLSLAAALAVAWPAIAAADPIRGGRPQAVNDVAVATPAGIAAATWVGGLEAPWSLVFLPDGRALVSERPGRIRLIDGGRLAAGPVATIAVRQGGEGGLMGLALHPEYPRQPYLYAMHTHAEGADIGNRVIRLRLSADAGTATFDRVVLAGVPGARFHNGGRIAFGPDGMLYVATGETFDAPRAQVLVDLGGKILRVTPDGAVPADNPFPGSPVWSLGHRNVQGLAFHPGTGTLFASEHGPSGEFGLRALDEVNVIRRGANYGWPLAVGAAGDARFADPILAWPDPATPPSGMAFWRGDLFVATLRSQALLRIRLEPASGGGWRPTAVERWFGERSTQPLGRLRDAVAGPDGALYVLTNNRDGRGRPQEGDDRILRITPAQ</sequence>
<dbReference type="Gene3D" id="2.120.10.30">
    <property type="entry name" value="TolB, C-terminal domain"/>
    <property type="match status" value="1"/>
</dbReference>
<reference evidence="3 4" key="1">
    <citation type="submission" date="2018-11" db="EMBL/GenBank/DDBJ databases">
        <title>Genomic Encyclopedia of Type Strains, Phase IV (KMG-IV): sequencing the most valuable type-strain genomes for metagenomic binning, comparative biology and taxonomic classification.</title>
        <authorList>
            <person name="Goeker M."/>
        </authorList>
    </citation>
    <scope>NUCLEOTIDE SEQUENCE [LARGE SCALE GENOMIC DNA]</scope>
    <source>
        <strain evidence="3 4">DSM 5900</strain>
    </source>
</reference>
<dbReference type="InterPro" id="IPR011041">
    <property type="entry name" value="Quinoprot_gluc/sorb_DH_b-prop"/>
</dbReference>
<evidence type="ECO:0000256" key="1">
    <source>
        <dbReference type="SAM" id="SignalP"/>
    </source>
</evidence>
<proteinExistence type="predicted"/>
<evidence type="ECO:0000313" key="4">
    <source>
        <dbReference type="Proteomes" id="UP000278222"/>
    </source>
</evidence>
<dbReference type="PANTHER" id="PTHR19328">
    <property type="entry name" value="HEDGEHOG-INTERACTING PROTEIN"/>
    <property type="match status" value="1"/>
</dbReference>
<dbReference type="RefSeq" id="WP_123689242.1">
    <property type="nucleotide sequence ID" value="NZ_AP019700.1"/>
</dbReference>
<feature type="chain" id="PRO_5018333475" evidence="1">
    <location>
        <begin position="22"/>
        <end position="385"/>
    </location>
</feature>
<feature type="signal peptide" evidence="1">
    <location>
        <begin position="1"/>
        <end position="21"/>
    </location>
</feature>
<keyword evidence="4" id="KW-1185">Reference proteome</keyword>
<organism evidence="3 4">
    <name type="scientific">Stella humosa</name>
    <dbReference type="NCBI Taxonomy" id="94"/>
    <lineage>
        <taxon>Bacteria</taxon>
        <taxon>Pseudomonadati</taxon>
        <taxon>Pseudomonadota</taxon>
        <taxon>Alphaproteobacteria</taxon>
        <taxon>Rhodospirillales</taxon>
        <taxon>Stellaceae</taxon>
        <taxon>Stella</taxon>
    </lineage>
</organism>
<evidence type="ECO:0000313" key="3">
    <source>
        <dbReference type="EMBL" id="ROP99901.1"/>
    </source>
</evidence>
<feature type="domain" description="Glucose/Sorbosone dehydrogenase" evidence="2">
    <location>
        <begin position="54"/>
        <end position="368"/>
    </location>
</feature>
<dbReference type="PANTHER" id="PTHR19328:SF13">
    <property type="entry name" value="HIPL1 PROTEIN"/>
    <property type="match status" value="1"/>
</dbReference>
<dbReference type="Pfam" id="PF07995">
    <property type="entry name" value="GSDH"/>
    <property type="match status" value="1"/>
</dbReference>
<gene>
    <name evidence="3" type="ORF">EDC65_1694</name>
</gene>
<protein>
    <submittedName>
        <fullName evidence="3">Glucose/arabinose dehydrogenase</fullName>
    </submittedName>
</protein>
<evidence type="ECO:0000259" key="2">
    <source>
        <dbReference type="Pfam" id="PF07995"/>
    </source>
</evidence>
<dbReference type="SUPFAM" id="SSF50952">
    <property type="entry name" value="Soluble quinoprotein glucose dehydrogenase"/>
    <property type="match status" value="1"/>
</dbReference>
<keyword evidence="1" id="KW-0732">Signal</keyword>
<comment type="caution">
    <text evidence="3">The sequence shown here is derived from an EMBL/GenBank/DDBJ whole genome shotgun (WGS) entry which is preliminary data.</text>
</comment>
<dbReference type="EMBL" id="RJKX01000013">
    <property type="protein sequence ID" value="ROP99901.1"/>
    <property type="molecule type" value="Genomic_DNA"/>
</dbReference>
<name>A0A3N1M2F2_9PROT</name>